<protein>
    <recommendedName>
        <fullName evidence="3 7">Adenine deaminase</fullName>
        <shortName evidence="7">Adenase</shortName>
        <shortName evidence="7">Adenine aminase</shortName>
        <ecNumber evidence="3 7">3.5.4.2</ecNumber>
    </recommendedName>
</protein>
<dbReference type="InterPro" id="IPR032466">
    <property type="entry name" value="Metal_Hydrolase"/>
</dbReference>
<dbReference type="GO" id="GO:0006146">
    <property type="term" value="P:adenine catabolic process"/>
    <property type="evidence" value="ECO:0007669"/>
    <property type="project" value="InterPro"/>
</dbReference>
<dbReference type="InterPro" id="IPR011059">
    <property type="entry name" value="Metal-dep_hydrolase_composite"/>
</dbReference>
<evidence type="ECO:0000256" key="7">
    <source>
        <dbReference type="HAMAP-Rule" id="MF_01518"/>
    </source>
</evidence>
<organism evidence="10 11">
    <name type="scientific">Archaeoglobus veneficus (strain DSM 11195 / SNP6)</name>
    <dbReference type="NCBI Taxonomy" id="693661"/>
    <lineage>
        <taxon>Archaea</taxon>
        <taxon>Methanobacteriati</taxon>
        <taxon>Methanobacteriota</taxon>
        <taxon>Archaeoglobi</taxon>
        <taxon>Archaeoglobales</taxon>
        <taxon>Archaeoglobaceae</taxon>
        <taxon>Archaeoglobus</taxon>
    </lineage>
</organism>
<dbReference type="Pfam" id="PF01979">
    <property type="entry name" value="Amidohydro_1"/>
    <property type="match status" value="1"/>
</dbReference>
<dbReference type="GeneID" id="10394211"/>
<comment type="cofactor">
    <cofactor evidence="1 7">
        <name>Mn(2+)</name>
        <dbReference type="ChEBI" id="CHEBI:29035"/>
    </cofactor>
</comment>
<sequence length="561" mass="61157">MPDVTDVAMKRAKPDLVLSGNVFSVFTGETFEADVAICNGRIAGIGDYGGGIEVDYILPGFIDAHIHLESTLLHPAEFAKAAIPHGTTAVIADPHEIANVAGKAGIRYLIDATANLPIDFYFMAPSCVPAVEGLETFACRLDALDIEEILQWERVLGLAELMNFPGVVMGSRDVLEKIEAAKKAKKLIDGHSPGLTGRELNAYIAAGITTDHECISAIEAMEKVRRGMKVMIREGSVAKNMRELVKIVNDFNSCFFMLVSDDLLPVDIEQGHMDYRIKLAVQYGVKPEVAVRMATLSPAMHFGLDCGAIVPGFKADLVAVDSFEDFNVQLVVKDGKIVWDGKLRAEIKRVYPPAELTNTVKMPALSPEDVAIEARGKVCRLIEVVSGQIVTKAAEWEPVINDGYALPDPQQEVAKVVVVDRHRGEKKIGKGFVRFPIEKGAIASSVSHDSHNCICVGVDDMAMVKALKRIQEMRGGFVVVDGDVKAELPLPIAGLMSDLSFEEVVSRLNKLYKAARELGVKAEHPFTTLSFLALPVIPELRITDYGLVDVKAMKIVDLWVE</sequence>
<dbReference type="PANTHER" id="PTHR11113">
    <property type="entry name" value="N-ACETYLGLUCOSAMINE-6-PHOSPHATE DEACETYLASE"/>
    <property type="match status" value="1"/>
</dbReference>
<evidence type="ECO:0000256" key="2">
    <source>
        <dbReference type="ARBA" id="ARBA00006773"/>
    </source>
</evidence>
<dbReference type="eggNOG" id="arCOG00693">
    <property type="taxonomic scope" value="Archaea"/>
</dbReference>
<name>F2KT76_ARCVS</name>
<dbReference type="KEGG" id="ave:Arcve_1096"/>
<evidence type="ECO:0000313" key="10">
    <source>
        <dbReference type="EMBL" id="AEA47106.1"/>
    </source>
</evidence>
<dbReference type="RefSeq" id="WP_013683770.1">
    <property type="nucleotide sequence ID" value="NC_015320.1"/>
</dbReference>
<dbReference type="InterPro" id="IPR006679">
    <property type="entry name" value="Adenine_deam"/>
</dbReference>
<keyword evidence="11" id="KW-1185">Reference proteome</keyword>
<feature type="domain" description="Adenine deaminase C-terminal" evidence="9">
    <location>
        <begin position="388"/>
        <end position="553"/>
    </location>
</feature>
<proteinExistence type="inferred from homology"/>
<dbReference type="EC" id="3.5.4.2" evidence="3 7"/>
<dbReference type="Gene3D" id="2.30.40.10">
    <property type="entry name" value="Urease, subunit C, domain 1"/>
    <property type="match status" value="1"/>
</dbReference>
<dbReference type="EMBL" id="CP002588">
    <property type="protein sequence ID" value="AEA47106.1"/>
    <property type="molecule type" value="Genomic_DNA"/>
</dbReference>
<keyword evidence="5 7" id="KW-0464">Manganese</keyword>
<reference evidence="10 11" key="1">
    <citation type="submission" date="2011-03" db="EMBL/GenBank/DDBJ databases">
        <title>The complete genome of Archaeoglobus veneficus SNP6.</title>
        <authorList>
            <consortium name="US DOE Joint Genome Institute (JGI-PGF)"/>
            <person name="Lucas S."/>
            <person name="Copeland A."/>
            <person name="Lapidus A."/>
            <person name="Bruce D."/>
            <person name="Goodwin L."/>
            <person name="Pitluck S."/>
            <person name="Kyrpides N."/>
            <person name="Mavromatis K."/>
            <person name="Pagani I."/>
            <person name="Ivanova N."/>
            <person name="Mikhailova N."/>
            <person name="Lu M."/>
            <person name="Detter J.C."/>
            <person name="Tapia R."/>
            <person name="Han C."/>
            <person name="Land M."/>
            <person name="Hauser L."/>
            <person name="Markowitz V."/>
            <person name="Cheng J.-F."/>
            <person name="Hugenholtz P."/>
            <person name="Woyke T."/>
            <person name="Wu D."/>
            <person name="Spring S."/>
            <person name="Brambilla E."/>
            <person name="Klenk H.-P."/>
            <person name="Eisen J.A."/>
        </authorList>
    </citation>
    <scope>NUCLEOTIDE SEQUENCE [LARGE SCALE GENOMIC DNA]</scope>
    <source>
        <strain>SNP6</strain>
    </source>
</reference>
<dbReference type="Proteomes" id="UP000008136">
    <property type="component" value="Chromosome"/>
</dbReference>
<evidence type="ECO:0000259" key="8">
    <source>
        <dbReference type="Pfam" id="PF01979"/>
    </source>
</evidence>
<dbReference type="InterPro" id="IPR006680">
    <property type="entry name" value="Amidohydro-rel"/>
</dbReference>
<keyword evidence="4 7" id="KW-0378">Hydrolase</keyword>
<dbReference type="PANTHER" id="PTHR11113:SF2">
    <property type="entry name" value="ADENINE DEAMINASE"/>
    <property type="match status" value="1"/>
</dbReference>
<dbReference type="SUPFAM" id="SSF51556">
    <property type="entry name" value="Metallo-dependent hydrolases"/>
    <property type="match status" value="1"/>
</dbReference>
<dbReference type="Gene3D" id="3.20.20.140">
    <property type="entry name" value="Metal-dependent hydrolases"/>
    <property type="match status" value="1"/>
</dbReference>
<dbReference type="GO" id="GO:0000034">
    <property type="term" value="F:adenine deaminase activity"/>
    <property type="evidence" value="ECO:0007669"/>
    <property type="project" value="UniProtKB-UniRule"/>
</dbReference>
<accession>F2KT76</accession>
<evidence type="ECO:0000256" key="6">
    <source>
        <dbReference type="ARBA" id="ARBA00047720"/>
    </source>
</evidence>
<feature type="domain" description="Amidohydrolase-related" evidence="8">
    <location>
        <begin position="56"/>
        <end position="338"/>
    </location>
</feature>
<comment type="similarity">
    <text evidence="2 7">Belongs to the metallo-dependent hydrolases superfamily. Adenine deaminase family.</text>
</comment>
<dbReference type="SUPFAM" id="SSF51338">
    <property type="entry name" value="Composite domain of metallo-dependent hydrolases"/>
    <property type="match status" value="1"/>
</dbReference>
<dbReference type="Pfam" id="PF13382">
    <property type="entry name" value="Adenine_deam_C"/>
    <property type="match status" value="1"/>
</dbReference>
<evidence type="ECO:0000256" key="1">
    <source>
        <dbReference type="ARBA" id="ARBA00001936"/>
    </source>
</evidence>
<dbReference type="AlphaFoldDB" id="F2KT76"/>
<evidence type="ECO:0000256" key="4">
    <source>
        <dbReference type="ARBA" id="ARBA00022801"/>
    </source>
</evidence>
<gene>
    <name evidence="7" type="primary">ade</name>
    <name evidence="10" type="ordered locus">Arcve_1096</name>
</gene>
<dbReference type="FunFam" id="3.20.20.140:FF:000016">
    <property type="entry name" value="Adenine deaminase"/>
    <property type="match status" value="1"/>
</dbReference>
<dbReference type="STRING" id="693661.Arcve_1096"/>
<dbReference type="HOGENOM" id="CLU_027935_0_0_2"/>
<evidence type="ECO:0000256" key="5">
    <source>
        <dbReference type="ARBA" id="ARBA00023211"/>
    </source>
</evidence>
<dbReference type="OrthoDB" id="24954at2157"/>
<dbReference type="NCBIfam" id="TIGR01178">
    <property type="entry name" value="ade"/>
    <property type="match status" value="1"/>
</dbReference>
<evidence type="ECO:0000256" key="3">
    <source>
        <dbReference type="ARBA" id="ARBA00012782"/>
    </source>
</evidence>
<comment type="catalytic activity">
    <reaction evidence="6 7">
        <text>adenine + H2O + H(+) = hypoxanthine + NH4(+)</text>
        <dbReference type="Rhea" id="RHEA:23688"/>
        <dbReference type="ChEBI" id="CHEBI:15377"/>
        <dbReference type="ChEBI" id="CHEBI:15378"/>
        <dbReference type="ChEBI" id="CHEBI:16708"/>
        <dbReference type="ChEBI" id="CHEBI:17368"/>
        <dbReference type="ChEBI" id="CHEBI:28938"/>
        <dbReference type="EC" id="3.5.4.2"/>
    </reaction>
</comment>
<dbReference type="InterPro" id="IPR026912">
    <property type="entry name" value="Adenine_deam_C"/>
</dbReference>
<dbReference type="HAMAP" id="MF_01518">
    <property type="entry name" value="Adenine_deamin"/>
    <property type="match status" value="1"/>
</dbReference>
<evidence type="ECO:0000313" key="11">
    <source>
        <dbReference type="Proteomes" id="UP000008136"/>
    </source>
</evidence>
<dbReference type="CDD" id="cd01295">
    <property type="entry name" value="AdeC"/>
    <property type="match status" value="1"/>
</dbReference>
<evidence type="ECO:0000259" key="9">
    <source>
        <dbReference type="Pfam" id="PF13382"/>
    </source>
</evidence>